<sequence>MNQIEATEETSLSLKHKIILAGFMVLVTIIFLLGLGEEGTPYRAGINWIGSILCFIYLWFRPEVIELKIKGIKPRKIDWLMYLALGLWLIVVFIPF</sequence>
<evidence type="ECO:0000313" key="3">
    <source>
        <dbReference type="Proteomes" id="UP001168524"/>
    </source>
</evidence>
<reference evidence="2" key="1">
    <citation type="submission" date="2023-06" db="EMBL/GenBank/DDBJ databases">
        <title>Two novel species of Acinetobacter isolated from motorbike repairing workshop in Vietnam.</title>
        <authorList>
            <person name="Le N.T.T."/>
        </authorList>
    </citation>
    <scope>NUCLEOTIDE SEQUENCE</scope>
    <source>
        <strain evidence="2">VNH17</strain>
    </source>
</reference>
<protein>
    <submittedName>
        <fullName evidence="2">Uncharacterized protein</fullName>
    </submittedName>
</protein>
<keyword evidence="1" id="KW-1133">Transmembrane helix</keyword>
<dbReference type="Proteomes" id="UP001168524">
    <property type="component" value="Unassembled WGS sequence"/>
</dbReference>
<keyword evidence="3" id="KW-1185">Reference proteome</keyword>
<feature type="transmembrane region" description="Helical" evidence="1">
    <location>
        <begin position="18"/>
        <end position="36"/>
    </location>
</feature>
<organism evidence="2 3">
    <name type="scientific">Acinetobacter thutiue</name>
    <dbReference type="NCBI Taxonomy" id="2998078"/>
    <lineage>
        <taxon>Bacteria</taxon>
        <taxon>Pseudomonadati</taxon>
        <taxon>Pseudomonadota</taxon>
        <taxon>Gammaproteobacteria</taxon>
        <taxon>Moraxellales</taxon>
        <taxon>Moraxellaceae</taxon>
        <taxon>Acinetobacter</taxon>
    </lineage>
</organism>
<proteinExistence type="predicted"/>
<comment type="caution">
    <text evidence="2">The sequence shown here is derived from an EMBL/GenBank/DDBJ whole genome shotgun (WGS) entry which is preliminary data.</text>
</comment>
<dbReference type="RefSeq" id="WP_267981558.1">
    <property type="nucleotide sequence ID" value="NZ_JAPQKF010000007.1"/>
</dbReference>
<keyword evidence="1" id="KW-0472">Membrane</keyword>
<name>A0ABT7WRL3_9GAMM</name>
<feature type="transmembrane region" description="Helical" evidence="1">
    <location>
        <begin position="79"/>
        <end position="95"/>
    </location>
</feature>
<feature type="transmembrane region" description="Helical" evidence="1">
    <location>
        <begin position="42"/>
        <end position="59"/>
    </location>
</feature>
<evidence type="ECO:0000256" key="1">
    <source>
        <dbReference type="SAM" id="Phobius"/>
    </source>
</evidence>
<evidence type="ECO:0000313" key="2">
    <source>
        <dbReference type="EMBL" id="MDN0015278.1"/>
    </source>
</evidence>
<dbReference type="EMBL" id="JAUDZE010000007">
    <property type="protein sequence ID" value="MDN0015278.1"/>
    <property type="molecule type" value="Genomic_DNA"/>
</dbReference>
<keyword evidence="1" id="KW-0812">Transmembrane</keyword>
<accession>A0ABT7WRL3</accession>
<gene>
    <name evidence="2" type="ORF">QTA56_13710</name>
</gene>